<evidence type="ECO:0000256" key="1">
    <source>
        <dbReference type="ARBA" id="ARBA00022729"/>
    </source>
</evidence>
<reference evidence="3 4" key="1">
    <citation type="submission" date="2016-10" db="EMBL/GenBank/DDBJ databases">
        <authorList>
            <person name="de Groot N.N."/>
        </authorList>
    </citation>
    <scope>NUCLEOTIDE SEQUENCE [LARGE SCALE GENOMIC DNA]</scope>
    <source>
        <strain evidence="3 4">A52C2</strain>
    </source>
</reference>
<dbReference type="EMBL" id="FOFG01000025">
    <property type="protein sequence ID" value="SER55840.1"/>
    <property type="molecule type" value="Genomic_DNA"/>
</dbReference>
<keyword evidence="1 2" id="KW-0732">Signal</keyword>
<feature type="chain" id="PRO_5011692246" evidence="2">
    <location>
        <begin position="26"/>
        <end position="325"/>
    </location>
</feature>
<evidence type="ECO:0000256" key="2">
    <source>
        <dbReference type="SAM" id="SignalP"/>
    </source>
</evidence>
<dbReference type="RefSeq" id="WP_092499767.1">
    <property type="nucleotide sequence ID" value="NZ_FOFG01000025.1"/>
</dbReference>
<evidence type="ECO:0000313" key="3">
    <source>
        <dbReference type="EMBL" id="SER55840.1"/>
    </source>
</evidence>
<dbReference type="Pfam" id="PF03480">
    <property type="entry name" value="DctP"/>
    <property type="match status" value="1"/>
</dbReference>
<dbReference type="InterPro" id="IPR038404">
    <property type="entry name" value="TRAP_DctP_sf"/>
</dbReference>
<dbReference type="InterPro" id="IPR018389">
    <property type="entry name" value="DctP_fam"/>
</dbReference>
<keyword evidence="4" id="KW-1185">Reference proteome</keyword>
<gene>
    <name evidence="3" type="ORF">SAMN05216548_12522</name>
</gene>
<name>A0A1H9Q5V7_9HYPH</name>
<dbReference type="NCBIfam" id="NF037995">
    <property type="entry name" value="TRAP_S1"/>
    <property type="match status" value="1"/>
</dbReference>
<proteinExistence type="predicted"/>
<organism evidence="3 4">
    <name type="scientific">Faunimonas pinastri</name>
    <dbReference type="NCBI Taxonomy" id="1855383"/>
    <lineage>
        <taxon>Bacteria</taxon>
        <taxon>Pseudomonadati</taxon>
        <taxon>Pseudomonadota</taxon>
        <taxon>Alphaproteobacteria</taxon>
        <taxon>Hyphomicrobiales</taxon>
        <taxon>Afifellaceae</taxon>
        <taxon>Faunimonas</taxon>
    </lineage>
</organism>
<accession>A0A1H9Q5V7</accession>
<feature type="signal peptide" evidence="2">
    <location>
        <begin position="1"/>
        <end position="25"/>
    </location>
</feature>
<evidence type="ECO:0000313" key="4">
    <source>
        <dbReference type="Proteomes" id="UP000199647"/>
    </source>
</evidence>
<dbReference type="SUPFAM" id="SSF53850">
    <property type="entry name" value="Periplasmic binding protein-like II"/>
    <property type="match status" value="1"/>
</dbReference>
<protein>
    <submittedName>
        <fullName evidence="3">TRAP-type C4-dicarboxylate transport system, substrate-binding protein</fullName>
    </submittedName>
</protein>
<dbReference type="GO" id="GO:0055085">
    <property type="term" value="P:transmembrane transport"/>
    <property type="evidence" value="ECO:0007669"/>
    <property type="project" value="InterPro"/>
</dbReference>
<dbReference type="OrthoDB" id="9783941at2"/>
<dbReference type="CDD" id="cd13602">
    <property type="entry name" value="PBP2_TRAP_BpDctp6_7"/>
    <property type="match status" value="1"/>
</dbReference>
<dbReference type="STRING" id="1855383.SAMN05216548_12522"/>
<dbReference type="Gene3D" id="3.40.190.170">
    <property type="entry name" value="Bacterial extracellular solute-binding protein, family 7"/>
    <property type="match status" value="1"/>
</dbReference>
<sequence length="325" mass="34940">MRKLFGAAYAATVALGLTLAGQASAASWDMPTPYPDGNFHTKNIREFAAEVDKATNGGLKITLYTNGSLLKATEIKRAVQTGQVQAGEVLLSSLANEDPIFGIDSIPGLATNYDDAHKLWRAAHDTVAKHMSDKGMVLLFSVAWPPQGIYSKQALQKLSDLKGLKFRTYNPATARFAELVGAAPVTVQAAEVAQAFRTGVVDAMLTSGATGVDTQAWDYLKYYYDLQAFLPQNIVFVNKKTFDALPADQKKAVMDAATRAEDRGWSESQSLNEGYKKTMAEKGMTVSDASDAMKTELAGIGKTMASEWAAKAGSDGAAILDSYRK</sequence>
<dbReference type="PANTHER" id="PTHR33376">
    <property type="match status" value="1"/>
</dbReference>
<dbReference type="AlphaFoldDB" id="A0A1H9Q5V7"/>
<dbReference type="Proteomes" id="UP000199647">
    <property type="component" value="Unassembled WGS sequence"/>
</dbReference>
<dbReference type="PANTHER" id="PTHR33376:SF4">
    <property type="entry name" value="SIALIC ACID-BINDING PERIPLASMIC PROTEIN SIAP"/>
    <property type="match status" value="1"/>
</dbReference>